<evidence type="ECO:0000313" key="3">
    <source>
        <dbReference type="Proteomes" id="UP001529369"/>
    </source>
</evidence>
<evidence type="ECO:0000259" key="1">
    <source>
        <dbReference type="Pfam" id="PF04028"/>
    </source>
</evidence>
<dbReference type="GO" id="GO:0016746">
    <property type="term" value="F:acyltransferase activity"/>
    <property type="evidence" value="ECO:0007669"/>
    <property type="project" value="UniProtKB-KW"/>
</dbReference>
<protein>
    <submittedName>
        <fullName evidence="2">Lysophospholipid acyltransferase family protein</fullName>
    </submittedName>
</protein>
<keyword evidence="2" id="KW-0808">Transferase</keyword>
<comment type="caution">
    <text evidence="2">The sequence shown here is derived from an EMBL/GenBank/DDBJ whole genome shotgun (WGS) entry which is preliminary data.</text>
</comment>
<accession>A0ABT8AAI1</accession>
<reference evidence="3" key="1">
    <citation type="journal article" date="2019" name="Int. J. Syst. Evol. Microbiol.">
        <title>The Global Catalogue of Microorganisms (GCM) 10K type strain sequencing project: providing services to taxonomists for standard genome sequencing and annotation.</title>
        <authorList>
            <consortium name="The Broad Institute Genomics Platform"/>
            <consortium name="The Broad Institute Genome Sequencing Center for Infectious Disease"/>
            <person name="Wu L."/>
            <person name="Ma J."/>
        </authorList>
    </citation>
    <scope>NUCLEOTIDE SEQUENCE [LARGE SCALE GENOMIC DNA]</scope>
    <source>
        <strain evidence="3">CECT 7131</strain>
    </source>
</reference>
<sequence>MFRRLIRHPASQAAISRLLGLYLALVFRTTRWTLLGQEHLQAALGAGAGRPILAAFWHERLPMMPMLWLRARAAEPRLAGVQAHVLVSRHRDGRFIGEVVRRFRLVMVHASTSRGGAVGMRVLLRVLGRGDMVVITPDGPRGPRRRAAPGVAQLAALAGVPVLPCAARTSRLRVLPSWDRMLLPLPFARGVLVLGPPVAVDRAAPLDSLPAIEAALTAACEAADAWVAA</sequence>
<dbReference type="Proteomes" id="UP001529369">
    <property type="component" value="Unassembled WGS sequence"/>
</dbReference>
<gene>
    <name evidence="2" type="ORF">QWZ14_20355</name>
</gene>
<dbReference type="EMBL" id="JAUFPN010000182">
    <property type="protein sequence ID" value="MDN3566734.1"/>
    <property type="molecule type" value="Genomic_DNA"/>
</dbReference>
<evidence type="ECO:0000313" key="2">
    <source>
        <dbReference type="EMBL" id="MDN3566734.1"/>
    </source>
</evidence>
<name>A0ABT8AAI1_9PROT</name>
<keyword evidence="3" id="KW-1185">Reference proteome</keyword>
<keyword evidence="2" id="KW-0012">Acyltransferase</keyword>
<dbReference type="Pfam" id="PF04028">
    <property type="entry name" value="DUF374"/>
    <property type="match status" value="1"/>
</dbReference>
<dbReference type="CDD" id="cd07983">
    <property type="entry name" value="LPLAT_DUF374-like"/>
    <property type="match status" value="1"/>
</dbReference>
<proteinExistence type="predicted"/>
<organism evidence="2 3">
    <name type="scientific">Paeniroseomonas aquatica</name>
    <dbReference type="NCBI Taxonomy" id="373043"/>
    <lineage>
        <taxon>Bacteria</taxon>
        <taxon>Pseudomonadati</taxon>
        <taxon>Pseudomonadota</taxon>
        <taxon>Alphaproteobacteria</taxon>
        <taxon>Acetobacterales</taxon>
        <taxon>Acetobacteraceae</taxon>
        <taxon>Paeniroseomonas</taxon>
    </lineage>
</organism>
<dbReference type="RefSeq" id="WP_290318687.1">
    <property type="nucleotide sequence ID" value="NZ_JAUFPN010000182.1"/>
</dbReference>
<feature type="domain" description="DUF374" evidence="1">
    <location>
        <begin position="82"/>
        <end position="144"/>
    </location>
</feature>
<dbReference type="InterPro" id="IPR007172">
    <property type="entry name" value="DUF374"/>
</dbReference>